<evidence type="ECO:0000313" key="8">
    <source>
        <dbReference type="EMBL" id="EDO38661.1"/>
    </source>
</evidence>
<dbReference type="FunFam" id="1.10.10.60:FF:000551">
    <property type="entry name" value="Predicted protein"/>
    <property type="match status" value="1"/>
</dbReference>
<evidence type="ECO:0000256" key="4">
    <source>
        <dbReference type="ARBA" id="ARBA00023242"/>
    </source>
</evidence>
<keyword evidence="4 5" id="KW-0539">Nucleus</keyword>
<dbReference type="CDD" id="cd00086">
    <property type="entry name" value="homeodomain"/>
    <property type="match status" value="1"/>
</dbReference>
<protein>
    <recommendedName>
        <fullName evidence="7">Homeobox domain-containing protein</fullName>
    </recommendedName>
</protein>
<keyword evidence="2 5" id="KW-0238">DNA-binding</keyword>
<dbReference type="Gene3D" id="1.10.10.60">
    <property type="entry name" value="Homeodomain-like"/>
    <property type="match status" value="1"/>
</dbReference>
<dbReference type="InParanoid" id="A7SCC9"/>
<feature type="non-terminal residue" evidence="8">
    <location>
        <position position="1"/>
    </location>
</feature>
<dbReference type="eggNOG" id="KOG0490">
    <property type="taxonomic scope" value="Eukaryota"/>
</dbReference>
<dbReference type="InterPro" id="IPR009057">
    <property type="entry name" value="Homeodomain-like_sf"/>
</dbReference>
<dbReference type="HOGENOM" id="CLU_049543_12_1_1"/>
<name>A7SCC9_NEMVE</name>
<dbReference type="PANTHER" id="PTHR24329">
    <property type="entry name" value="HOMEOBOX PROTEIN ARISTALESS"/>
    <property type="match status" value="1"/>
</dbReference>
<evidence type="ECO:0000256" key="3">
    <source>
        <dbReference type="ARBA" id="ARBA00023155"/>
    </source>
</evidence>
<dbReference type="GO" id="GO:0000981">
    <property type="term" value="F:DNA-binding transcription factor activity, RNA polymerase II-specific"/>
    <property type="evidence" value="ECO:0007669"/>
    <property type="project" value="InterPro"/>
</dbReference>
<dbReference type="Pfam" id="PF00046">
    <property type="entry name" value="Homeodomain"/>
    <property type="match status" value="1"/>
</dbReference>
<dbReference type="PANTHER" id="PTHR24329:SF543">
    <property type="entry name" value="FI01017P-RELATED"/>
    <property type="match status" value="1"/>
</dbReference>
<evidence type="ECO:0000256" key="6">
    <source>
        <dbReference type="RuleBase" id="RU000682"/>
    </source>
</evidence>
<keyword evidence="9" id="KW-1185">Reference proteome</keyword>
<feature type="non-terminal residue" evidence="8">
    <location>
        <position position="63"/>
    </location>
</feature>
<evidence type="ECO:0000256" key="2">
    <source>
        <dbReference type="ARBA" id="ARBA00023125"/>
    </source>
</evidence>
<dbReference type="InterPro" id="IPR050649">
    <property type="entry name" value="Paired_Homeobox_TFs"/>
</dbReference>
<keyword evidence="3 5" id="KW-0371">Homeobox</keyword>
<gene>
    <name evidence="8" type="ORF">NEMVEDRAFT_v1g113172</name>
</gene>
<evidence type="ECO:0000256" key="1">
    <source>
        <dbReference type="ARBA" id="ARBA00004123"/>
    </source>
</evidence>
<evidence type="ECO:0000313" key="9">
    <source>
        <dbReference type="Proteomes" id="UP000001593"/>
    </source>
</evidence>
<dbReference type="SMART" id="SM00389">
    <property type="entry name" value="HOX"/>
    <property type="match status" value="1"/>
</dbReference>
<dbReference type="InterPro" id="IPR017970">
    <property type="entry name" value="Homeobox_CS"/>
</dbReference>
<proteinExistence type="predicted"/>
<dbReference type="SUPFAM" id="SSF46689">
    <property type="entry name" value="Homeodomain-like"/>
    <property type="match status" value="1"/>
</dbReference>
<dbReference type="PROSITE" id="PS00027">
    <property type="entry name" value="HOMEOBOX_1"/>
    <property type="match status" value="1"/>
</dbReference>
<sequence>VKKKPRRMRTCFTPYQLQVLENTFCNTHYPDVMLREQLASYVNLPEARIQVWFKNRRAKHRKN</sequence>
<dbReference type="GO" id="GO:0005634">
    <property type="term" value="C:nucleus"/>
    <property type="evidence" value="ECO:0007669"/>
    <property type="project" value="UniProtKB-SubCell"/>
</dbReference>
<accession>A7SCC9</accession>
<evidence type="ECO:0000259" key="7">
    <source>
        <dbReference type="PROSITE" id="PS50071"/>
    </source>
</evidence>
<organism evidence="8 9">
    <name type="scientific">Nematostella vectensis</name>
    <name type="common">Starlet sea anemone</name>
    <dbReference type="NCBI Taxonomy" id="45351"/>
    <lineage>
        <taxon>Eukaryota</taxon>
        <taxon>Metazoa</taxon>
        <taxon>Cnidaria</taxon>
        <taxon>Anthozoa</taxon>
        <taxon>Hexacorallia</taxon>
        <taxon>Actiniaria</taxon>
        <taxon>Edwardsiidae</taxon>
        <taxon>Nematostella</taxon>
    </lineage>
</organism>
<dbReference type="Proteomes" id="UP000001593">
    <property type="component" value="Unassembled WGS sequence"/>
</dbReference>
<evidence type="ECO:0000256" key="5">
    <source>
        <dbReference type="PROSITE-ProRule" id="PRU00108"/>
    </source>
</evidence>
<comment type="subcellular location">
    <subcellularLocation>
        <location evidence="1 5 6">Nucleus</location>
    </subcellularLocation>
</comment>
<dbReference type="EMBL" id="DS469622">
    <property type="protein sequence ID" value="EDO38661.1"/>
    <property type="molecule type" value="Genomic_DNA"/>
</dbReference>
<feature type="domain" description="Homeobox" evidence="7">
    <location>
        <begin position="3"/>
        <end position="63"/>
    </location>
</feature>
<dbReference type="OrthoDB" id="6159439at2759"/>
<dbReference type="GO" id="GO:0003677">
    <property type="term" value="F:DNA binding"/>
    <property type="evidence" value="ECO:0007669"/>
    <property type="project" value="UniProtKB-UniRule"/>
</dbReference>
<reference evidence="8 9" key="1">
    <citation type="journal article" date="2007" name="Science">
        <title>Sea anemone genome reveals ancestral eumetazoan gene repertoire and genomic organization.</title>
        <authorList>
            <person name="Putnam N.H."/>
            <person name="Srivastava M."/>
            <person name="Hellsten U."/>
            <person name="Dirks B."/>
            <person name="Chapman J."/>
            <person name="Salamov A."/>
            <person name="Terry A."/>
            <person name="Shapiro H."/>
            <person name="Lindquist E."/>
            <person name="Kapitonov V.V."/>
            <person name="Jurka J."/>
            <person name="Genikhovich G."/>
            <person name="Grigoriev I.V."/>
            <person name="Lucas S.M."/>
            <person name="Steele R.E."/>
            <person name="Finnerty J.R."/>
            <person name="Technau U."/>
            <person name="Martindale M.Q."/>
            <person name="Rokhsar D.S."/>
        </authorList>
    </citation>
    <scope>NUCLEOTIDE SEQUENCE [LARGE SCALE GENOMIC DNA]</scope>
    <source>
        <strain evidence="9">CH2 X CH6</strain>
    </source>
</reference>
<dbReference type="InterPro" id="IPR001356">
    <property type="entry name" value="HD"/>
</dbReference>
<dbReference type="PhylomeDB" id="A7SCC9"/>
<dbReference type="OMA" id="ENTFCNT"/>
<dbReference type="AlphaFoldDB" id="A7SCC9"/>
<dbReference type="PROSITE" id="PS50071">
    <property type="entry name" value="HOMEOBOX_2"/>
    <property type="match status" value="1"/>
</dbReference>
<dbReference type="KEGG" id="nve:5510252"/>